<evidence type="ECO:0000256" key="3">
    <source>
        <dbReference type="ARBA" id="ARBA00012103"/>
    </source>
</evidence>
<dbReference type="InterPro" id="IPR006204">
    <property type="entry name" value="GHMP_kinase_N_dom"/>
</dbReference>
<keyword evidence="8" id="KW-0418">Kinase</keyword>
<dbReference type="KEGG" id="pbar:105430630"/>
<dbReference type="InterPro" id="IPR020568">
    <property type="entry name" value="Ribosomal_Su5_D2-typ_SF"/>
</dbReference>
<dbReference type="PRINTS" id="PR00959">
    <property type="entry name" value="MEVGALKINASE"/>
</dbReference>
<comment type="pathway">
    <text evidence="12">Isoprenoid biosynthesis; isopentenyl diphosphate biosynthesis via mevalonate pathway; isopentenyl diphosphate from (R)-mevalonate: step 1/3.</text>
</comment>
<dbReference type="PANTHER" id="PTHR43290">
    <property type="entry name" value="MEVALONATE KINASE"/>
    <property type="match status" value="1"/>
</dbReference>
<dbReference type="Pfam" id="PF00288">
    <property type="entry name" value="GHMP_kinases_N"/>
    <property type="match status" value="1"/>
</dbReference>
<dbReference type="Gene3D" id="3.30.230.10">
    <property type="match status" value="1"/>
</dbReference>
<evidence type="ECO:0000256" key="8">
    <source>
        <dbReference type="ARBA" id="ARBA00022777"/>
    </source>
</evidence>
<evidence type="ECO:0000256" key="7">
    <source>
        <dbReference type="ARBA" id="ARBA00022741"/>
    </source>
</evidence>
<dbReference type="OrthoDB" id="1652964at2759"/>
<dbReference type="GO" id="GO:0005829">
    <property type="term" value="C:cytosol"/>
    <property type="evidence" value="ECO:0007669"/>
    <property type="project" value="TreeGrafter"/>
</dbReference>
<dbReference type="InterPro" id="IPR006205">
    <property type="entry name" value="Mev_gal_kin"/>
</dbReference>
<evidence type="ECO:0000256" key="5">
    <source>
        <dbReference type="ARBA" id="ARBA00022516"/>
    </source>
</evidence>
<gene>
    <name evidence="15" type="primary">LOC105430630</name>
</gene>
<keyword evidence="11" id="KW-0443">Lipid metabolism</keyword>
<reference evidence="15" key="1">
    <citation type="submission" date="2025-08" db="UniProtKB">
        <authorList>
            <consortium name="RefSeq"/>
        </authorList>
    </citation>
    <scope>IDENTIFICATION</scope>
</reference>
<evidence type="ECO:0000256" key="4">
    <source>
        <dbReference type="ARBA" id="ARBA00022490"/>
    </source>
</evidence>
<dbReference type="InterPro" id="IPR014721">
    <property type="entry name" value="Ribsml_uS5_D2-typ_fold_subgr"/>
</dbReference>
<dbReference type="SUPFAM" id="SSF54211">
    <property type="entry name" value="Ribosomal protein S5 domain 2-like"/>
    <property type="match status" value="1"/>
</dbReference>
<dbReference type="GO" id="GO:0004496">
    <property type="term" value="F:mevalonate kinase activity"/>
    <property type="evidence" value="ECO:0007669"/>
    <property type="project" value="UniProtKB-EC"/>
</dbReference>
<dbReference type="GO" id="GO:0006695">
    <property type="term" value="P:cholesterol biosynthetic process"/>
    <property type="evidence" value="ECO:0007669"/>
    <property type="project" value="TreeGrafter"/>
</dbReference>
<dbReference type="RefSeq" id="XP_011642582.1">
    <property type="nucleotide sequence ID" value="XM_011644280.1"/>
</dbReference>
<dbReference type="Proteomes" id="UP000504615">
    <property type="component" value="Unplaced"/>
</dbReference>
<dbReference type="PROSITE" id="PS00627">
    <property type="entry name" value="GHMP_KINASES_ATP"/>
    <property type="match status" value="1"/>
</dbReference>
<dbReference type="GO" id="GO:0019287">
    <property type="term" value="P:isopentenyl diphosphate biosynthetic process, mevalonate pathway"/>
    <property type="evidence" value="ECO:0007669"/>
    <property type="project" value="UniProtKB-UniPathway"/>
</dbReference>
<keyword evidence="6" id="KW-0808">Transferase</keyword>
<keyword evidence="7" id="KW-0547">Nucleotide-binding</keyword>
<dbReference type="EC" id="2.7.1.36" evidence="3"/>
<dbReference type="PANTHER" id="PTHR43290:SF2">
    <property type="entry name" value="MEVALONATE KINASE"/>
    <property type="match status" value="1"/>
</dbReference>
<evidence type="ECO:0000256" key="6">
    <source>
        <dbReference type="ARBA" id="ARBA00022679"/>
    </source>
</evidence>
<organism evidence="14 15">
    <name type="scientific">Pogonomyrmex barbatus</name>
    <name type="common">red harvester ant</name>
    <dbReference type="NCBI Taxonomy" id="144034"/>
    <lineage>
        <taxon>Eukaryota</taxon>
        <taxon>Metazoa</taxon>
        <taxon>Ecdysozoa</taxon>
        <taxon>Arthropoda</taxon>
        <taxon>Hexapoda</taxon>
        <taxon>Insecta</taxon>
        <taxon>Pterygota</taxon>
        <taxon>Neoptera</taxon>
        <taxon>Endopterygota</taxon>
        <taxon>Hymenoptera</taxon>
        <taxon>Apocrita</taxon>
        <taxon>Aculeata</taxon>
        <taxon>Formicoidea</taxon>
        <taxon>Formicidae</taxon>
        <taxon>Myrmicinae</taxon>
        <taxon>Pogonomyrmex</taxon>
    </lineage>
</organism>
<evidence type="ECO:0000256" key="11">
    <source>
        <dbReference type="ARBA" id="ARBA00023098"/>
    </source>
</evidence>
<evidence type="ECO:0000256" key="10">
    <source>
        <dbReference type="ARBA" id="ARBA00022842"/>
    </source>
</evidence>
<evidence type="ECO:0000256" key="1">
    <source>
        <dbReference type="ARBA" id="ARBA00004496"/>
    </source>
</evidence>
<evidence type="ECO:0000256" key="2">
    <source>
        <dbReference type="ARBA" id="ARBA00006495"/>
    </source>
</evidence>
<dbReference type="AlphaFoldDB" id="A0A6I9XCD3"/>
<keyword evidence="10" id="KW-0460">Magnesium</keyword>
<sequence>MYRFNISAPGKVTLYGNSIIGSNEACVAASLNMRTRLSFASLPPRVVPEECIQLDFSSIYLQVKIPLNSFLLFFFYENFNRRSPAFEIYNRVKRYVQMLNGCSGSYISSDPRHRLSLEAFFSLLVVIAYEQNINITSSFIVKVSSELPFGQGMGSSSSFVTCLAACFWRWSLLQKGIASYEFLDDDLVKIAVYAAYCDMQIYNSICPMDTFVIVNGAIIVYENNRMLGVYEHFPNIKILLVFSNVNQDDKKNLINSKNYLNLKLILDSISNLSRTSINVFQKMKNLTDTDNVNVSELDTYPQSYYDELAELVRMNQGLLKVLNEPHGNVDLICAIAQEHFLQGKMTNSTGGCIFILLPPNMTADQFDKIIDIFGYHDFLAVRTTLCGKWSGVGIE</sequence>
<keyword evidence="14" id="KW-1185">Reference proteome</keyword>
<evidence type="ECO:0000256" key="12">
    <source>
        <dbReference type="ARBA" id="ARBA00029438"/>
    </source>
</evidence>
<feature type="domain" description="GHMP kinase N-terminal" evidence="13">
    <location>
        <begin position="131"/>
        <end position="199"/>
    </location>
</feature>
<keyword evidence="9" id="KW-0067">ATP-binding</keyword>
<dbReference type="InterPro" id="IPR036554">
    <property type="entry name" value="GHMP_kinase_C_sf"/>
</dbReference>
<comment type="similarity">
    <text evidence="2">Belongs to the GHMP kinase family. Mevalonate kinase subfamily.</text>
</comment>
<evidence type="ECO:0000313" key="14">
    <source>
        <dbReference type="Proteomes" id="UP000504615"/>
    </source>
</evidence>
<name>A0A6I9XCD3_9HYME</name>
<comment type="subcellular location">
    <subcellularLocation>
        <location evidence="1">Cytoplasm</location>
    </subcellularLocation>
</comment>
<keyword evidence="5" id="KW-0444">Lipid biosynthesis</keyword>
<dbReference type="Gene3D" id="3.30.70.890">
    <property type="entry name" value="GHMP kinase, C-terminal domain"/>
    <property type="match status" value="1"/>
</dbReference>
<accession>A0A6I9XCD3</accession>
<dbReference type="GO" id="GO:0005524">
    <property type="term" value="F:ATP binding"/>
    <property type="evidence" value="ECO:0007669"/>
    <property type="project" value="UniProtKB-KW"/>
</dbReference>
<keyword evidence="4" id="KW-0963">Cytoplasm</keyword>
<protein>
    <recommendedName>
        <fullName evidence="3">mevalonate kinase</fullName>
        <ecNumber evidence="3">2.7.1.36</ecNumber>
    </recommendedName>
</protein>
<dbReference type="InterPro" id="IPR006203">
    <property type="entry name" value="GHMP_knse_ATP-bd_CS"/>
</dbReference>
<proteinExistence type="inferred from homology"/>
<dbReference type="GeneID" id="105430630"/>
<evidence type="ECO:0000259" key="13">
    <source>
        <dbReference type="Pfam" id="PF00288"/>
    </source>
</evidence>
<dbReference type="UniPathway" id="UPA00057">
    <property type="reaction ID" value="UER00098"/>
</dbReference>
<evidence type="ECO:0000313" key="15">
    <source>
        <dbReference type="RefSeq" id="XP_011642582.1"/>
    </source>
</evidence>
<dbReference type="SUPFAM" id="SSF55060">
    <property type="entry name" value="GHMP Kinase, C-terminal domain"/>
    <property type="match status" value="1"/>
</dbReference>
<evidence type="ECO:0000256" key="9">
    <source>
        <dbReference type="ARBA" id="ARBA00022840"/>
    </source>
</evidence>